<evidence type="ECO:0000313" key="15">
    <source>
        <dbReference type="EMBL" id="QIK52505.1"/>
    </source>
</evidence>
<evidence type="ECO:0000259" key="14">
    <source>
        <dbReference type="PROSITE" id="PS50885"/>
    </source>
</evidence>
<keyword evidence="11 12" id="KW-0472">Membrane</keyword>
<evidence type="ECO:0000256" key="4">
    <source>
        <dbReference type="ARBA" id="ARBA00015735"/>
    </source>
</evidence>
<organism evidence="15 16">
    <name type="scientific">Jeotgalibaca porci</name>
    <dbReference type="NCBI Taxonomy" id="1868793"/>
    <lineage>
        <taxon>Bacteria</taxon>
        <taxon>Bacillati</taxon>
        <taxon>Bacillota</taxon>
        <taxon>Bacilli</taxon>
        <taxon>Lactobacillales</taxon>
        <taxon>Carnobacteriaceae</taxon>
        <taxon>Jeotgalibaca</taxon>
    </lineage>
</organism>
<keyword evidence="8 15" id="KW-0418">Kinase</keyword>
<dbReference type="InterPro" id="IPR050398">
    <property type="entry name" value="HssS/ArlS-like"/>
</dbReference>
<dbReference type="EMBL" id="CP049889">
    <property type="protein sequence ID" value="QIK52505.1"/>
    <property type="molecule type" value="Genomic_DNA"/>
</dbReference>
<dbReference type="GeneID" id="94553789"/>
<dbReference type="Pfam" id="PF18719">
    <property type="entry name" value="ArlS_N"/>
    <property type="match status" value="1"/>
</dbReference>
<dbReference type="RefSeq" id="WP_166063537.1">
    <property type="nucleotide sequence ID" value="NZ_CP049889.1"/>
</dbReference>
<keyword evidence="16" id="KW-1185">Reference proteome</keyword>
<evidence type="ECO:0000256" key="3">
    <source>
        <dbReference type="ARBA" id="ARBA00012438"/>
    </source>
</evidence>
<dbReference type="FunFam" id="1.10.287.130:FF:000001">
    <property type="entry name" value="Two-component sensor histidine kinase"/>
    <property type="match status" value="1"/>
</dbReference>
<dbReference type="Gene3D" id="1.10.287.130">
    <property type="match status" value="1"/>
</dbReference>
<keyword evidence="5" id="KW-0597">Phosphoprotein</keyword>
<keyword evidence="7 12" id="KW-0812">Transmembrane</keyword>
<dbReference type="InterPro" id="IPR036097">
    <property type="entry name" value="HisK_dim/P_sf"/>
</dbReference>
<dbReference type="Pfam" id="PF02518">
    <property type="entry name" value="HATPase_c"/>
    <property type="match status" value="1"/>
</dbReference>
<dbReference type="Proteomes" id="UP000501830">
    <property type="component" value="Chromosome"/>
</dbReference>
<comment type="catalytic activity">
    <reaction evidence="1">
        <text>ATP + protein L-histidine = ADP + protein N-phospho-L-histidine.</text>
        <dbReference type="EC" id="2.7.13.3"/>
    </reaction>
</comment>
<comment type="subcellular location">
    <subcellularLocation>
        <location evidence="2">Membrane</location>
        <topology evidence="2">Multi-pass membrane protein</topology>
    </subcellularLocation>
</comment>
<evidence type="ECO:0000256" key="1">
    <source>
        <dbReference type="ARBA" id="ARBA00000085"/>
    </source>
</evidence>
<dbReference type="PROSITE" id="PS50885">
    <property type="entry name" value="HAMP"/>
    <property type="match status" value="1"/>
</dbReference>
<dbReference type="CDD" id="cd06225">
    <property type="entry name" value="HAMP"/>
    <property type="match status" value="1"/>
</dbReference>
<dbReference type="InterPro" id="IPR005467">
    <property type="entry name" value="His_kinase_dom"/>
</dbReference>
<dbReference type="SMART" id="SM00387">
    <property type="entry name" value="HATPase_c"/>
    <property type="match status" value="1"/>
</dbReference>
<dbReference type="KEGG" id="jpo:G7058_10870"/>
<evidence type="ECO:0000256" key="5">
    <source>
        <dbReference type="ARBA" id="ARBA00022553"/>
    </source>
</evidence>
<gene>
    <name evidence="15" type="ORF">G7058_10870</name>
</gene>
<keyword evidence="6" id="KW-0808">Transferase</keyword>
<feature type="transmembrane region" description="Helical" evidence="12">
    <location>
        <begin position="186"/>
        <end position="209"/>
    </location>
</feature>
<dbReference type="GO" id="GO:0000155">
    <property type="term" value="F:phosphorelay sensor kinase activity"/>
    <property type="evidence" value="ECO:0007669"/>
    <property type="project" value="InterPro"/>
</dbReference>
<evidence type="ECO:0000256" key="7">
    <source>
        <dbReference type="ARBA" id="ARBA00022692"/>
    </source>
</evidence>
<dbReference type="InterPro" id="IPR041610">
    <property type="entry name" value="ArlS_N"/>
</dbReference>
<dbReference type="Gene3D" id="3.30.565.10">
    <property type="entry name" value="Histidine kinase-like ATPase, C-terminal domain"/>
    <property type="match status" value="1"/>
</dbReference>
<dbReference type="EC" id="2.7.13.3" evidence="3"/>
<dbReference type="FunFam" id="3.30.565.10:FF:000006">
    <property type="entry name" value="Sensor histidine kinase WalK"/>
    <property type="match status" value="1"/>
</dbReference>
<dbReference type="InterPro" id="IPR004358">
    <property type="entry name" value="Sig_transdc_His_kin-like_C"/>
</dbReference>
<dbReference type="CDD" id="cd00082">
    <property type="entry name" value="HisKA"/>
    <property type="match status" value="1"/>
</dbReference>
<feature type="domain" description="HAMP" evidence="14">
    <location>
        <begin position="206"/>
        <end position="262"/>
    </location>
</feature>
<dbReference type="PROSITE" id="PS50109">
    <property type="entry name" value="HIS_KIN"/>
    <property type="match status" value="1"/>
</dbReference>
<reference evidence="15 16" key="1">
    <citation type="journal article" date="2017" name="Int. J. Syst. Evol. Microbiol.">
        <title>Jeotgalibaca porci sp. nov. and Jeotgalibaca arthritidis sp. nov., isolated from pigs, and emended description of the genus Jeotgalibaca.</title>
        <authorList>
            <person name="Zamora L."/>
            <person name="Perez-Sancho M."/>
            <person name="Dominguez L."/>
            <person name="Fernandez-Garayzabal J.F."/>
            <person name="Vela A.I."/>
        </authorList>
    </citation>
    <scope>NUCLEOTIDE SEQUENCE [LARGE SCALE GENOMIC DNA]</scope>
    <source>
        <strain evidence="15 16">CCUG 69148</strain>
    </source>
</reference>
<evidence type="ECO:0000256" key="6">
    <source>
        <dbReference type="ARBA" id="ARBA00022679"/>
    </source>
</evidence>
<dbReference type="InterPro" id="IPR003660">
    <property type="entry name" value="HAMP_dom"/>
</dbReference>
<sequence length="500" mass="57814">MPNKRKNSPKSIRWKWGFRLTLAFSLVILLLSSVLLAGFRNRLYEEERREAQSFLEQITNTFEQVDTRLTRSNVESLIEKISVSTTTRGVVKVGTVPYLEDMTKKGIVLRVFNGDGELLYQSRQNNTPFTRNSGYYFNETKFNNREGFVGGDTIVSPSTSVLRGYVQVFFRLYTFHDVMASVNKRVFFSILVGLVVSLILGYGFAQLFFRPIKQMADTMNEITEDNLSETRLNVNTTRKEDELTDLSIQINTVLDKMAKYVTQQKQFVEDVSHELRTPTAIVEGHLKLLNRWGKDDPQVLDESLAASLNEITRMKTLVQEMLDLSRAEQVQDHYQYETTEIRAVVTQIFHNFQILYPDFHFFFDDDLTEERTVRIYRNHLEQILVILLDNAVKYSTERKEIHLSISETLMKIQIAIQDFGEGMSVEDQQKVFNRFYRVDKARSREKGGHGLGLSIAKELLEGYKGDISVESALGHGTVFRIQLPFIEEEEVKKIKSQIDI</sequence>
<evidence type="ECO:0000256" key="12">
    <source>
        <dbReference type="SAM" id="Phobius"/>
    </source>
</evidence>
<feature type="domain" description="Histidine kinase" evidence="13">
    <location>
        <begin position="270"/>
        <end position="487"/>
    </location>
</feature>
<evidence type="ECO:0000256" key="2">
    <source>
        <dbReference type="ARBA" id="ARBA00004141"/>
    </source>
</evidence>
<proteinExistence type="predicted"/>
<name>A0A6G7WJR4_9LACT</name>
<evidence type="ECO:0000256" key="9">
    <source>
        <dbReference type="ARBA" id="ARBA00022989"/>
    </source>
</evidence>
<dbReference type="InterPro" id="IPR003594">
    <property type="entry name" value="HATPase_dom"/>
</dbReference>
<dbReference type="SUPFAM" id="SSF55874">
    <property type="entry name" value="ATPase domain of HSP90 chaperone/DNA topoisomerase II/histidine kinase"/>
    <property type="match status" value="1"/>
</dbReference>
<dbReference type="AlphaFoldDB" id="A0A6G7WJR4"/>
<keyword evidence="10" id="KW-0902">Two-component regulatory system</keyword>
<evidence type="ECO:0000313" key="16">
    <source>
        <dbReference type="Proteomes" id="UP000501830"/>
    </source>
</evidence>
<dbReference type="PANTHER" id="PTHR45528">
    <property type="entry name" value="SENSOR HISTIDINE KINASE CPXA"/>
    <property type="match status" value="1"/>
</dbReference>
<dbReference type="Gene3D" id="6.10.340.10">
    <property type="match status" value="1"/>
</dbReference>
<dbReference type="SUPFAM" id="SSF47384">
    <property type="entry name" value="Homodimeric domain of signal transducing histidine kinase"/>
    <property type="match status" value="1"/>
</dbReference>
<dbReference type="GO" id="GO:0016020">
    <property type="term" value="C:membrane"/>
    <property type="evidence" value="ECO:0007669"/>
    <property type="project" value="UniProtKB-SubCell"/>
</dbReference>
<evidence type="ECO:0000256" key="10">
    <source>
        <dbReference type="ARBA" id="ARBA00023012"/>
    </source>
</evidence>
<evidence type="ECO:0000256" key="8">
    <source>
        <dbReference type="ARBA" id="ARBA00022777"/>
    </source>
</evidence>
<evidence type="ECO:0000256" key="11">
    <source>
        <dbReference type="ARBA" id="ARBA00023136"/>
    </source>
</evidence>
<dbReference type="Pfam" id="PF00512">
    <property type="entry name" value="HisKA"/>
    <property type="match status" value="1"/>
</dbReference>
<dbReference type="PRINTS" id="PR00344">
    <property type="entry name" value="BCTRLSENSOR"/>
</dbReference>
<evidence type="ECO:0000259" key="13">
    <source>
        <dbReference type="PROSITE" id="PS50109"/>
    </source>
</evidence>
<dbReference type="InterPro" id="IPR036890">
    <property type="entry name" value="HATPase_C_sf"/>
</dbReference>
<dbReference type="PANTHER" id="PTHR45528:SF12">
    <property type="entry name" value="SENSOR HISTIDINE KINASE ARSS"/>
    <property type="match status" value="1"/>
</dbReference>
<accession>A0A6G7WJR4</accession>
<dbReference type="InterPro" id="IPR003661">
    <property type="entry name" value="HisK_dim/P_dom"/>
</dbReference>
<keyword evidence="9 12" id="KW-1133">Transmembrane helix</keyword>
<protein>
    <recommendedName>
        <fullName evidence="4">Signal transduction histidine-protein kinase ArlS</fullName>
        <ecNumber evidence="3">2.7.13.3</ecNumber>
    </recommendedName>
</protein>
<dbReference type="SMART" id="SM00388">
    <property type="entry name" value="HisKA"/>
    <property type="match status" value="1"/>
</dbReference>